<comment type="caution">
    <text evidence="2">The sequence shown here is derived from an EMBL/GenBank/DDBJ whole genome shotgun (WGS) entry which is preliminary data.</text>
</comment>
<dbReference type="GO" id="GO:0015666">
    <property type="term" value="F:restriction endodeoxyribonuclease activity"/>
    <property type="evidence" value="ECO:0007669"/>
    <property type="project" value="TreeGrafter"/>
</dbReference>
<name>A0A6B4JS55_CLOBO</name>
<evidence type="ECO:0000259" key="1">
    <source>
        <dbReference type="Pfam" id="PF04471"/>
    </source>
</evidence>
<evidence type="ECO:0000313" key="2">
    <source>
        <dbReference type="EMBL" id="NFV27886.1"/>
    </source>
</evidence>
<dbReference type="GO" id="GO:0009307">
    <property type="term" value="P:DNA restriction-modification system"/>
    <property type="evidence" value="ECO:0007669"/>
    <property type="project" value="InterPro"/>
</dbReference>
<gene>
    <name evidence="2" type="ORF">FDG31_17455</name>
</gene>
<dbReference type="InterPro" id="IPR007560">
    <property type="entry name" value="Restrct_endonuc_IV_Mrr"/>
</dbReference>
<dbReference type="InterPro" id="IPR011335">
    <property type="entry name" value="Restrct_endonuc-II-like"/>
</dbReference>
<dbReference type="Gene3D" id="3.40.1350.10">
    <property type="match status" value="1"/>
</dbReference>
<evidence type="ECO:0000313" key="3">
    <source>
        <dbReference type="Proteomes" id="UP000486903"/>
    </source>
</evidence>
<keyword evidence="2" id="KW-0378">Hydrolase</keyword>
<accession>A0A6B4JS55</accession>
<dbReference type="PANTHER" id="PTHR30015">
    <property type="entry name" value="MRR RESTRICTION SYSTEM PROTEIN"/>
    <property type="match status" value="1"/>
</dbReference>
<protein>
    <submittedName>
        <fullName evidence="2">Restriction endonuclease</fullName>
    </submittedName>
</protein>
<dbReference type="GO" id="GO:0003677">
    <property type="term" value="F:DNA binding"/>
    <property type="evidence" value="ECO:0007669"/>
    <property type="project" value="InterPro"/>
</dbReference>
<reference evidence="2 3" key="1">
    <citation type="submission" date="2019-04" db="EMBL/GenBank/DDBJ databases">
        <title>Genome sequencing of Clostridium botulinum Groups I-IV and Clostridium butyricum.</title>
        <authorList>
            <person name="Brunt J."/>
            <person name="Van Vliet A.H.M."/>
            <person name="Stringer S.C."/>
            <person name="Carter A.T."/>
            <person name="Peck M.W."/>
        </authorList>
    </citation>
    <scope>NUCLEOTIDE SEQUENCE [LARGE SCALE GENOMIC DNA]</scope>
    <source>
        <strain evidence="2 3">BL81</strain>
    </source>
</reference>
<feature type="domain" description="Restriction endonuclease type IV Mrr" evidence="1">
    <location>
        <begin position="41"/>
        <end position="150"/>
    </location>
</feature>
<dbReference type="Pfam" id="PF04471">
    <property type="entry name" value="Mrr_cat"/>
    <property type="match status" value="1"/>
</dbReference>
<dbReference type="SUPFAM" id="SSF52980">
    <property type="entry name" value="Restriction endonuclease-like"/>
    <property type="match status" value="1"/>
</dbReference>
<keyword evidence="2" id="KW-0255">Endonuclease</keyword>
<dbReference type="InterPro" id="IPR052906">
    <property type="entry name" value="Type_IV_Methyl-Rstrct_Enzyme"/>
</dbReference>
<dbReference type="EMBL" id="SXFB01000024">
    <property type="protein sequence ID" value="NFV27886.1"/>
    <property type="molecule type" value="Genomic_DNA"/>
</dbReference>
<dbReference type="InterPro" id="IPR011856">
    <property type="entry name" value="tRNA_endonuc-like_dom_sf"/>
</dbReference>
<dbReference type="Proteomes" id="UP000486903">
    <property type="component" value="Unassembled WGS sequence"/>
</dbReference>
<organism evidence="2 3">
    <name type="scientific">Clostridium botulinum</name>
    <dbReference type="NCBI Taxonomy" id="1491"/>
    <lineage>
        <taxon>Bacteria</taxon>
        <taxon>Bacillati</taxon>
        <taxon>Bacillota</taxon>
        <taxon>Clostridia</taxon>
        <taxon>Eubacteriales</taxon>
        <taxon>Clostridiaceae</taxon>
        <taxon>Clostridium</taxon>
    </lineage>
</organism>
<dbReference type="PANTHER" id="PTHR30015:SF7">
    <property type="entry name" value="TYPE IV METHYL-DIRECTED RESTRICTION ENZYME ECOKMRR"/>
    <property type="match status" value="1"/>
</dbReference>
<keyword evidence="2" id="KW-0540">Nuclease</keyword>
<dbReference type="AlphaFoldDB" id="A0A6B4JS55"/>
<proteinExistence type="predicted"/>
<sequence length="158" mass="17739">MSAGPLSELAPIRPILDLNRNDSRFVTPIEVLNNLEEGTNLAEMDWEDFEHLVRELFEKIFSGENCEVKVTQASRDCGVDAIAFDPDVIRGGRFVIQAKRYNNIVPTSAVRDLYGTMMAEGANKGILVTTSYFGKDSMEFAKEKPITLMGGFLWHTIY</sequence>